<evidence type="ECO:0000313" key="3">
    <source>
        <dbReference type="EMBL" id="KKY16982.1"/>
    </source>
</evidence>
<dbReference type="PROSITE" id="PS50404">
    <property type="entry name" value="GST_NTER"/>
    <property type="match status" value="1"/>
</dbReference>
<comment type="caution">
    <text evidence="3">The sequence shown here is derived from an EMBL/GenBank/DDBJ whole genome shotgun (WGS) entry which is preliminary data.</text>
</comment>
<dbReference type="EMBL" id="LCWF01000150">
    <property type="protein sequence ID" value="KKY16982.1"/>
    <property type="molecule type" value="Genomic_DNA"/>
</dbReference>
<dbReference type="AlphaFoldDB" id="A0A0G2E1Q6"/>
<dbReference type="PANTHER" id="PTHR11571">
    <property type="entry name" value="GLUTATHIONE S-TRANSFERASE"/>
    <property type="match status" value="1"/>
</dbReference>
<sequence>MPTKCEIGKPSEGNDQIGGVPVIHYLDFLSRGRGQAVRLLFIDSGIAFTDVRYSSDEISTVKDESFLPPPNGLNPTGNVPILQLNGKTYTQSYPILRHFSRVLGNKYDGEDEDEVYFTDRICDIVIDWRTRFVDAFVSPNKDETYPEHCKTARVNYLRALERHLSENQTAKGGSYVIGKKFTYADIVLFQILHDEELYRKEGASQELKPYSRLAQLAEAVINRPNIKAFFNSSEYKG</sequence>
<dbReference type="InterPro" id="IPR040079">
    <property type="entry name" value="Glutathione_S-Trfase"/>
</dbReference>
<reference evidence="3 4" key="2">
    <citation type="submission" date="2015-05" db="EMBL/GenBank/DDBJ databases">
        <authorList>
            <person name="Morales-Cruz A."/>
            <person name="Amrine K.C."/>
            <person name="Cantu D."/>
        </authorList>
    </citation>
    <scope>NUCLEOTIDE SEQUENCE [LARGE SCALE GENOMIC DNA]</scope>
    <source>
        <strain evidence="3">UCRPC4</strain>
    </source>
</reference>
<dbReference type="Pfam" id="PF14497">
    <property type="entry name" value="GST_C_3"/>
    <property type="match status" value="1"/>
</dbReference>
<dbReference type="Gene3D" id="3.40.30.10">
    <property type="entry name" value="Glutaredoxin"/>
    <property type="match status" value="1"/>
</dbReference>
<dbReference type="GO" id="GO:0004364">
    <property type="term" value="F:glutathione transferase activity"/>
    <property type="evidence" value="ECO:0007669"/>
    <property type="project" value="TreeGrafter"/>
</dbReference>
<dbReference type="OrthoDB" id="422574at2759"/>
<dbReference type="PROSITE" id="PS50405">
    <property type="entry name" value="GST_CTER"/>
    <property type="match status" value="1"/>
</dbReference>
<dbReference type="InterPro" id="IPR036282">
    <property type="entry name" value="Glutathione-S-Trfase_C_sf"/>
</dbReference>
<reference evidence="3 4" key="1">
    <citation type="submission" date="2015-05" db="EMBL/GenBank/DDBJ databases">
        <title>Distinctive expansion of gene families associated with plant cell wall degradation and secondary metabolism in the genomes of grapevine trunk pathogens.</title>
        <authorList>
            <person name="Lawrence D.P."/>
            <person name="Travadon R."/>
            <person name="Rolshausen P.E."/>
            <person name="Baumgartner K."/>
        </authorList>
    </citation>
    <scope>NUCLEOTIDE SEQUENCE [LARGE SCALE GENOMIC DNA]</scope>
    <source>
        <strain evidence="3">UCRPC4</strain>
    </source>
</reference>
<dbReference type="InterPro" id="IPR004045">
    <property type="entry name" value="Glutathione_S-Trfase_N"/>
</dbReference>
<dbReference type="GO" id="GO:0006749">
    <property type="term" value="P:glutathione metabolic process"/>
    <property type="evidence" value="ECO:0007669"/>
    <property type="project" value="TreeGrafter"/>
</dbReference>
<keyword evidence="4" id="KW-1185">Reference proteome</keyword>
<dbReference type="CDD" id="cd03039">
    <property type="entry name" value="GST_N_Sigma_like"/>
    <property type="match status" value="1"/>
</dbReference>
<evidence type="ECO:0000259" key="2">
    <source>
        <dbReference type="PROSITE" id="PS50405"/>
    </source>
</evidence>
<dbReference type="SUPFAM" id="SSF52833">
    <property type="entry name" value="Thioredoxin-like"/>
    <property type="match status" value="1"/>
</dbReference>
<dbReference type="InterPro" id="IPR004046">
    <property type="entry name" value="GST_C"/>
</dbReference>
<feature type="domain" description="GST C-terminal" evidence="2">
    <location>
        <begin position="111"/>
        <end position="237"/>
    </location>
</feature>
<proteinExistence type="predicted"/>
<dbReference type="SFLD" id="SFLDS00019">
    <property type="entry name" value="Glutathione_Transferase_(cytos"/>
    <property type="match status" value="1"/>
</dbReference>
<feature type="domain" description="GST N-terminal" evidence="1">
    <location>
        <begin position="21"/>
        <end position="107"/>
    </location>
</feature>
<protein>
    <submittedName>
        <fullName evidence="3">Putative glutathione s</fullName>
    </submittedName>
</protein>
<evidence type="ECO:0000313" key="4">
    <source>
        <dbReference type="Proteomes" id="UP000053317"/>
    </source>
</evidence>
<dbReference type="PANTHER" id="PTHR11571:SF150">
    <property type="entry name" value="GLUTATHIONE S-TRANSFERASE"/>
    <property type="match status" value="1"/>
</dbReference>
<evidence type="ECO:0000259" key="1">
    <source>
        <dbReference type="PROSITE" id="PS50404"/>
    </source>
</evidence>
<gene>
    <name evidence="3" type="ORF">UCRPC4_g05706</name>
</gene>
<dbReference type="InterPro" id="IPR010987">
    <property type="entry name" value="Glutathione-S-Trfase_C-like"/>
</dbReference>
<accession>A0A0G2E1Q6</accession>
<dbReference type="InterPro" id="IPR050213">
    <property type="entry name" value="GST_superfamily"/>
</dbReference>
<dbReference type="SUPFAM" id="SSF47616">
    <property type="entry name" value="GST C-terminal domain-like"/>
    <property type="match status" value="1"/>
</dbReference>
<dbReference type="InterPro" id="IPR036249">
    <property type="entry name" value="Thioredoxin-like_sf"/>
</dbReference>
<organism evidence="3 4">
    <name type="scientific">Phaeomoniella chlamydospora</name>
    <name type="common">Phaeoacremonium chlamydosporum</name>
    <dbReference type="NCBI Taxonomy" id="158046"/>
    <lineage>
        <taxon>Eukaryota</taxon>
        <taxon>Fungi</taxon>
        <taxon>Dikarya</taxon>
        <taxon>Ascomycota</taxon>
        <taxon>Pezizomycotina</taxon>
        <taxon>Eurotiomycetes</taxon>
        <taxon>Chaetothyriomycetidae</taxon>
        <taxon>Phaeomoniellales</taxon>
        <taxon>Phaeomoniellaceae</taxon>
        <taxon>Phaeomoniella</taxon>
    </lineage>
</organism>
<dbReference type="Proteomes" id="UP000053317">
    <property type="component" value="Unassembled WGS sequence"/>
</dbReference>
<name>A0A0G2E1Q6_PHACM</name>
<dbReference type="Gene3D" id="1.20.1050.10">
    <property type="match status" value="1"/>
</dbReference>